<dbReference type="Proteomes" id="UP000606786">
    <property type="component" value="Unassembled WGS sequence"/>
</dbReference>
<comment type="domain">
    <text evidence="1">Subfamily III proteins have a conserved RTxK motif about 40-50 residues from the C-terminus; the threonine may be replaced by serine or cysteine.</text>
</comment>
<dbReference type="GO" id="GO:0051998">
    <property type="term" value="F:protein carboxyl O-methyltransferase activity"/>
    <property type="evidence" value="ECO:0007669"/>
    <property type="project" value="UniProtKB-UniRule"/>
</dbReference>
<dbReference type="PANTHER" id="PTHR12260">
    <property type="entry name" value="DAMAGE-CONTROL PHOSPHATASE ARMT1"/>
    <property type="match status" value="1"/>
</dbReference>
<keyword evidence="1" id="KW-0464">Manganese</keyword>
<protein>
    <recommendedName>
        <fullName evidence="1">Sugar phosphate phosphatase</fullName>
        <ecNumber evidence="1">2.1.1.-</ecNumber>
        <ecNumber evidence="1">3.1.3.-</ecNumber>
    </recommendedName>
</protein>
<keyword evidence="1" id="KW-0489">Methyltransferase</keyword>
<gene>
    <name evidence="2" type="ORF">CCAP1982_LOCUS21143</name>
</gene>
<dbReference type="GO" id="GO:0032259">
    <property type="term" value="P:methylation"/>
    <property type="evidence" value="ECO:0007669"/>
    <property type="project" value="UniProtKB-KW"/>
</dbReference>
<comment type="catalytic activity">
    <reaction evidence="1">
        <text>L-glutamyl-[protein] + S-adenosyl-L-methionine = [protein]-L-glutamate 5-O-methyl ester + S-adenosyl-L-homocysteine</text>
        <dbReference type="Rhea" id="RHEA:24452"/>
        <dbReference type="Rhea" id="RHEA-COMP:10208"/>
        <dbReference type="Rhea" id="RHEA-COMP:10311"/>
        <dbReference type="ChEBI" id="CHEBI:29973"/>
        <dbReference type="ChEBI" id="CHEBI:57856"/>
        <dbReference type="ChEBI" id="CHEBI:59789"/>
        <dbReference type="ChEBI" id="CHEBI:82795"/>
    </reaction>
</comment>
<evidence type="ECO:0000313" key="2">
    <source>
        <dbReference type="EMBL" id="CAD7013065.1"/>
    </source>
</evidence>
<comment type="function">
    <text evidence="1">Metal-dependent phosphatase that shows phosphatase activity against several substrates, including fructose-1-phosphate and fructose-6-phosphate. Its preference for fructose-1-phosphate, a strong glycating agent that causes DNA damage rather than a canonical yeast metabolite, suggests a damage-control function in hexose phosphate metabolism. Has also been shown to have O-methyltransferase activity that methylates glutamate residues of target proteins to form gamma-glutamyl methyl ester residues. Possibly methylates PCNA, suggesting it is involved in the DNA damage response.</text>
</comment>
<proteinExistence type="inferred from homology"/>
<comment type="similarity">
    <text evidence="1">Belongs to the damage-control phosphatase family. Sugar phosphate phosphatase III subfamily.</text>
</comment>
<accession>A0A811VB11</accession>
<dbReference type="PANTHER" id="PTHR12260:SF6">
    <property type="entry name" value="DAMAGE-CONTROL PHOSPHATASE ARMT1"/>
    <property type="match status" value="1"/>
</dbReference>
<dbReference type="GO" id="GO:0006974">
    <property type="term" value="P:DNA damage response"/>
    <property type="evidence" value="ECO:0007669"/>
    <property type="project" value="TreeGrafter"/>
</dbReference>
<reference evidence="2" key="1">
    <citation type="submission" date="2020-11" db="EMBL/GenBank/DDBJ databases">
        <authorList>
            <person name="Whitehead M."/>
        </authorList>
    </citation>
    <scope>NUCLEOTIDE SEQUENCE</scope>
    <source>
        <strain evidence="2">EGII</strain>
    </source>
</reference>
<dbReference type="GO" id="GO:0046872">
    <property type="term" value="F:metal ion binding"/>
    <property type="evidence" value="ECO:0007669"/>
    <property type="project" value="UniProtKB-UniRule"/>
</dbReference>
<dbReference type="InterPro" id="IPR039763">
    <property type="entry name" value="ARMT1"/>
</dbReference>
<dbReference type="EMBL" id="CAJHJT010000056">
    <property type="protein sequence ID" value="CAD7013065.1"/>
    <property type="molecule type" value="Genomic_DNA"/>
</dbReference>
<dbReference type="EC" id="3.1.3.-" evidence="1"/>
<dbReference type="OrthoDB" id="541375at2759"/>
<dbReference type="AlphaFoldDB" id="A0A811VB11"/>
<name>A0A811VB11_CERCA</name>
<evidence type="ECO:0000256" key="1">
    <source>
        <dbReference type="RuleBase" id="RU367030"/>
    </source>
</evidence>
<comment type="catalytic activity">
    <reaction evidence="1">
        <text>beta-D-fructose 1-phosphate + H2O = D-fructose + phosphate</text>
        <dbReference type="Rhea" id="RHEA:35603"/>
        <dbReference type="ChEBI" id="CHEBI:15377"/>
        <dbReference type="ChEBI" id="CHEBI:37721"/>
        <dbReference type="ChEBI" id="CHEBI:43474"/>
        <dbReference type="ChEBI" id="CHEBI:138881"/>
    </reaction>
</comment>
<dbReference type="Gene3D" id="1.20.930.60">
    <property type="match status" value="1"/>
</dbReference>
<dbReference type="EC" id="2.1.1.-" evidence="1"/>
<keyword evidence="1" id="KW-0479">Metal-binding</keyword>
<organism evidence="2 3">
    <name type="scientific">Ceratitis capitata</name>
    <name type="common">Mediterranean fruit fly</name>
    <name type="synonym">Tephritis capitata</name>
    <dbReference type="NCBI Taxonomy" id="7213"/>
    <lineage>
        <taxon>Eukaryota</taxon>
        <taxon>Metazoa</taxon>
        <taxon>Ecdysozoa</taxon>
        <taxon>Arthropoda</taxon>
        <taxon>Hexapoda</taxon>
        <taxon>Insecta</taxon>
        <taxon>Pterygota</taxon>
        <taxon>Neoptera</taxon>
        <taxon>Endopterygota</taxon>
        <taxon>Diptera</taxon>
        <taxon>Brachycera</taxon>
        <taxon>Muscomorpha</taxon>
        <taxon>Tephritoidea</taxon>
        <taxon>Tephritidae</taxon>
        <taxon>Ceratitis</taxon>
        <taxon>Ceratitis</taxon>
    </lineage>
</organism>
<evidence type="ECO:0000313" key="3">
    <source>
        <dbReference type="Proteomes" id="UP000606786"/>
    </source>
</evidence>
<sequence>MANSPTNFIKSDPDCIIDIQTPRYSFLSAQYKQSFAYKTMRNRLPAILENIIENITKDAENIIAEFGEETRKEIYDVADRILKLKFKLENDYVMKTFKGEGNISLC</sequence>
<dbReference type="GO" id="GO:0016791">
    <property type="term" value="F:phosphatase activity"/>
    <property type="evidence" value="ECO:0007669"/>
    <property type="project" value="TreeGrafter"/>
</dbReference>
<dbReference type="GO" id="GO:0005634">
    <property type="term" value="C:nucleus"/>
    <property type="evidence" value="ECO:0007669"/>
    <property type="project" value="TreeGrafter"/>
</dbReference>
<keyword evidence="1" id="KW-0808">Transferase</keyword>
<keyword evidence="3" id="KW-1185">Reference proteome</keyword>
<comment type="catalytic activity">
    <reaction evidence="1">
        <text>beta-D-fructose 6-phosphate = dihydroxyacetone + D-glyceraldehyde 3-phosphate</text>
        <dbReference type="Rhea" id="RHEA:28002"/>
        <dbReference type="ChEBI" id="CHEBI:16016"/>
        <dbReference type="ChEBI" id="CHEBI:57634"/>
        <dbReference type="ChEBI" id="CHEBI:59776"/>
    </reaction>
</comment>
<keyword evidence="1" id="KW-0378">Hydrolase</keyword>
<comment type="caution">
    <text evidence="2">The sequence shown here is derived from an EMBL/GenBank/DDBJ whole genome shotgun (WGS) entry which is preliminary data.</text>
</comment>
<comment type="cofactor">
    <cofactor evidence="1">
        <name>Mn(2+)</name>
        <dbReference type="ChEBI" id="CHEBI:29035"/>
    </cofactor>
    <cofactor evidence="1">
        <name>Ni(2+)</name>
        <dbReference type="ChEBI" id="CHEBI:49786"/>
    </cofactor>
</comment>